<feature type="compositionally biased region" description="Basic and acidic residues" evidence="6">
    <location>
        <begin position="558"/>
        <end position="570"/>
    </location>
</feature>
<feature type="compositionally biased region" description="Polar residues" evidence="6">
    <location>
        <begin position="571"/>
        <end position="584"/>
    </location>
</feature>
<dbReference type="AlphaFoldDB" id="B8DNR5"/>
<feature type="transmembrane region" description="Helical" evidence="7">
    <location>
        <begin position="462"/>
        <end position="482"/>
    </location>
</feature>
<dbReference type="STRING" id="883.DvMF_0161"/>
<dbReference type="HOGENOM" id="CLU_037305_0_0_7"/>
<organism evidence="8">
    <name type="scientific">Nitratidesulfovibrio vulgaris (strain DSM 19637 / Miyazaki F)</name>
    <name type="common">Desulfovibrio vulgaris</name>
    <dbReference type="NCBI Taxonomy" id="883"/>
    <lineage>
        <taxon>Bacteria</taxon>
        <taxon>Pseudomonadati</taxon>
        <taxon>Thermodesulfobacteriota</taxon>
        <taxon>Desulfovibrionia</taxon>
        <taxon>Desulfovibrionales</taxon>
        <taxon>Desulfovibrionaceae</taxon>
        <taxon>Nitratidesulfovibrio</taxon>
    </lineage>
</organism>
<dbReference type="KEGG" id="dvm:DvMF_0161"/>
<name>B8DNR5_NITV9</name>
<feature type="transmembrane region" description="Helical" evidence="7">
    <location>
        <begin position="342"/>
        <end position="364"/>
    </location>
</feature>
<protein>
    <submittedName>
        <fullName evidence="8">Integral membrane protein</fullName>
    </submittedName>
</protein>
<evidence type="ECO:0000256" key="1">
    <source>
        <dbReference type="ARBA" id="ARBA00004651"/>
    </source>
</evidence>
<dbReference type="EMBL" id="CP001197">
    <property type="protein sequence ID" value="ACL07122.1"/>
    <property type="molecule type" value="Genomic_DNA"/>
</dbReference>
<dbReference type="PANTHER" id="PTHR34697:SF2">
    <property type="entry name" value="PHOSPHATIDYLGLYCEROL LYSYLTRANSFERASE"/>
    <property type="match status" value="1"/>
</dbReference>
<feature type="transmembrane region" description="Helical" evidence="7">
    <location>
        <begin position="98"/>
        <end position="116"/>
    </location>
</feature>
<gene>
    <name evidence="8" type="ordered locus">DvMF_0161</name>
</gene>
<keyword evidence="5 7" id="KW-0472">Membrane</keyword>
<feature type="transmembrane region" description="Helical" evidence="7">
    <location>
        <begin position="433"/>
        <end position="450"/>
    </location>
</feature>
<accession>B8DNR5</accession>
<feature type="transmembrane region" description="Helical" evidence="7">
    <location>
        <begin position="136"/>
        <end position="159"/>
    </location>
</feature>
<feature type="transmembrane region" description="Helical" evidence="7">
    <location>
        <begin position="289"/>
        <end position="312"/>
    </location>
</feature>
<evidence type="ECO:0000256" key="5">
    <source>
        <dbReference type="ARBA" id="ARBA00023136"/>
    </source>
</evidence>
<feature type="transmembrane region" description="Helical" evidence="7">
    <location>
        <begin position="21"/>
        <end position="41"/>
    </location>
</feature>
<evidence type="ECO:0000256" key="7">
    <source>
        <dbReference type="SAM" id="Phobius"/>
    </source>
</evidence>
<evidence type="ECO:0000256" key="2">
    <source>
        <dbReference type="ARBA" id="ARBA00022475"/>
    </source>
</evidence>
<keyword evidence="4 7" id="KW-1133">Transmembrane helix</keyword>
<dbReference type="PANTHER" id="PTHR34697">
    <property type="entry name" value="PHOSPHATIDYLGLYCEROL LYSYLTRANSFERASE"/>
    <property type="match status" value="1"/>
</dbReference>
<evidence type="ECO:0000313" key="8">
    <source>
        <dbReference type="EMBL" id="ACL07122.1"/>
    </source>
</evidence>
<dbReference type="GO" id="GO:0005886">
    <property type="term" value="C:plasma membrane"/>
    <property type="evidence" value="ECO:0007669"/>
    <property type="project" value="UniProtKB-SubCell"/>
</dbReference>
<feature type="transmembrane region" description="Helical" evidence="7">
    <location>
        <begin position="251"/>
        <end position="277"/>
    </location>
</feature>
<feature type="transmembrane region" description="Helical" evidence="7">
    <location>
        <begin position="179"/>
        <end position="198"/>
    </location>
</feature>
<dbReference type="InterPro" id="IPR051211">
    <property type="entry name" value="PG_lysyltransferase"/>
</dbReference>
<feature type="transmembrane region" description="Helical" evidence="7">
    <location>
        <begin position="376"/>
        <end position="396"/>
    </location>
</feature>
<dbReference type="eggNOG" id="COG2898">
    <property type="taxonomic scope" value="Bacteria"/>
</dbReference>
<sequence length="584" mass="64281">MKHTDVDSAAHKHSPPWKKHLRSLGKVAVFAVFCGAVWLLYNEVSKYHIDEIRESMRQMPMTSIVASIVLMVFNYLVLVGYDALALRAINKPLSLTRTALVSFVGCVTSYNFGALLGGSSVRYRFYSAWGFSVVDVVRLVVMLAITFWVGALGVAGAVFIIQPLPVPESLDIPVRDVRLLGVVLLALTIGYHILTLVAKHPIKVMGKEFALPPFRLAIMQTLVAGLDLVVAAGCLFVLMPADLGLDFIQFLSVYLMAVVAVVLSHVPGGAGVFELVILSLSHTHSPQTVIAALICFRFIYYLLPLLFAAVLLGGHELHLRRHEAERMLDEAGRWTDALSHTLMAYLAFAAGLILLFSSAIPLAADSRAVLAASVPLWAMESAHFMGGVAGVGLLLLSRGLQRRLASAWRLVTALVVLGIASCVLKGLDWQEAILLALVLASLCVTRRRFFRRTSLLRERFTVRWMVAVLLVVGCALLLGLFVHGRVPYTADLWWTFAAENDAARLLRAFGGIAVVLAVFMLRRMAFPLHGRLGEFTAARRERFRRIYRAAQRIRENALRRKKPEHADHNGHNGQTGQTGKPGND</sequence>
<dbReference type="GO" id="GO:0016755">
    <property type="term" value="F:aminoacyltransferase activity"/>
    <property type="evidence" value="ECO:0007669"/>
    <property type="project" value="TreeGrafter"/>
</dbReference>
<feature type="transmembrane region" description="Helical" evidence="7">
    <location>
        <begin position="502"/>
        <end position="521"/>
    </location>
</feature>
<feature type="transmembrane region" description="Helical" evidence="7">
    <location>
        <begin position="61"/>
        <end position="86"/>
    </location>
</feature>
<evidence type="ECO:0000256" key="6">
    <source>
        <dbReference type="SAM" id="MobiDB-lite"/>
    </source>
</evidence>
<keyword evidence="2" id="KW-1003">Cell membrane</keyword>
<feature type="region of interest" description="Disordered" evidence="6">
    <location>
        <begin position="558"/>
        <end position="584"/>
    </location>
</feature>
<feature type="transmembrane region" description="Helical" evidence="7">
    <location>
        <begin position="218"/>
        <end position="239"/>
    </location>
</feature>
<feature type="transmembrane region" description="Helical" evidence="7">
    <location>
        <begin position="408"/>
        <end position="427"/>
    </location>
</feature>
<dbReference type="GO" id="GO:0055091">
    <property type="term" value="P:phospholipid homeostasis"/>
    <property type="evidence" value="ECO:0007669"/>
    <property type="project" value="TreeGrafter"/>
</dbReference>
<reference evidence="8" key="1">
    <citation type="submission" date="2008-10" db="EMBL/GenBank/DDBJ databases">
        <title>Complete sequence of Desulfovibrio vulgaris str. 'Miyazaki F'.</title>
        <authorList>
            <person name="Lucas S."/>
            <person name="Copeland A."/>
            <person name="Lapidus A."/>
            <person name="Glavina del Rio T."/>
            <person name="Dalin E."/>
            <person name="Tice H."/>
            <person name="Bruce D."/>
            <person name="Goodwin L."/>
            <person name="Pitluck S."/>
            <person name="Sims D."/>
            <person name="Brettin T."/>
            <person name="Detter J.C."/>
            <person name="Han C."/>
            <person name="Larimer F."/>
            <person name="Land M."/>
            <person name="Hauser L."/>
            <person name="Kyrpides N."/>
            <person name="Mikhailova N."/>
            <person name="Hazen T.C."/>
            <person name="Richardson P."/>
        </authorList>
    </citation>
    <scope>NUCLEOTIDE SEQUENCE</scope>
    <source>
        <strain evidence="8">Miyazaki F</strain>
    </source>
</reference>
<evidence type="ECO:0000256" key="4">
    <source>
        <dbReference type="ARBA" id="ARBA00022989"/>
    </source>
</evidence>
<dbReference type="eggNOG" id="COG0392">
    <property type="taxonomic scope" value="Bacteria"/>
</dbReference>
<evidence type="ECO:0000256" key="3">
    <source>
        <dbReference type="ARBA" id="ARBA00022692"/>
    </source>
</evidence>
<keyword evidence="3 7" id="KW-0812">Transmembrane</keyword>
<proteinExistence type="predicted"/>
<comment type="subcellular location">
    <subcellularLocation>
        <location evidence="1">Cell membrane</location>
        <topology evidence="1">Multi-pass membrane protein</topology>
    </subcellularLocation>
</comment>